<proteinExistence type="predicted"/>
<evidence type="ECO:0000313" key="1">
    <source>
        <dbReference type="EMBL" id="CTQ46960.1"/>
    </source>
</evidence>
<dbReference type="EMBL" id="CXST01000004">
    <property type="protein sequence ID" value="CTQ46960.1"/>
    <property type="molecule type" value="Genomic_DNA"/>
</dbReference>
<protein>
    <submittedName>
        <fullName evidence="1">Uncharacterized protein</fullName>
    </submittedName>
</protein>
<gene>
    <name evidence="1" type="ORF">LAL4801_05420</name>
</gene>
<dbReference type="AlphaFoldDB" id="A0A0M6YDS2"/>
<evidence type="ECO:0000313" key="2">
    <source>
        <dbReference type="Proteomes" id="UP000048926"/>
    </source>
</evidence>
<dbReference type="Proteomes" id="UP000048926">
    <property type="component" value="Unassembled WGS sequence"/>
</dbReference>
<name>A0A0M6YDS2_9HYPH</name>
<organism evidence="1 2">
    <name type="scientific">Roseibium aggregatum</name>
    <dbReference type="NCBI Taxonomy" id="187304"/>
    <lineage>
        <taxon>Bacteria</taxon>
        <taxon>Pseudomonadati</taxon>
        <taxon>Pseudomonadota</taxon>
        <taxon>Alphaproteobacteria</taxon>
        <taxon>Hyphomicrobiales</taxon>
        <taxon>Stappiaceae</taxon>
        <taxon>Roseibium</taxon>
    </lineage>
</organism>
<accession>A0A0M6YDS2</accession>
<sequence>MTTPEIGIGKDAALRFAGRARGVEDSRLAGFAFQRPGGDRLVARPGGWVAGGNHGRLDAGSGNGGLKFLVAVFDRYD</sequence>
<keyword evidence="2" id="KW-1185">Reference proteome</keyword>
<reference evidence="2" key="1">
    <citation type="submission" date="2015-07" db="EMBL/GenBank/DDBJ databases">
        <authorList>
            <person name="Rodrigo-Torres Lidia"/>
            <person name="Arahal R.David."/>
        </authorList>
    </citation>
    <scope>NUCLEOTIDE SEQUENCE [LARGE SCALE GENOMIC DNA]</scope>
    <source>
        <strain evidence="2">CECT 4801</strain>
    </source>
</reference>